<feature type="binding site" evidence="11">
    <location>
        <begin position="32"/>
        <end position="34"/>
    </location>
    <ligand>
        <name>ATP</name>
        <dbReference type="ChEBI" id="CHEBI:30616"/>
    </ligand>
</feature>
<evidence type="ECO:0000256" key="9">
    <source>
        <dbReference type="ARBA" id="ARBA00049535"/>
    </source>
</evidence>
<evidence type="ECO:0000259" key="12">
    <source>
        <dbReference type="Pfam" id="PF00156"/>
    </source>
</evidence>
<dbReference type="PANTHER" id="PTHR10210:SF32">
    <property type="entry name" value="RIBOSE-PHOSPHATE PYROPHOSPHOKINASE 2"/>
    <property type="match status" value="1"/>
</dbReference>
<dbReference type="InterPro" id="IPR029099">
    <property type="entry name" value="Pribosyltran_N"/>
</dbReference>
<evidence type="ECO:0000256" key="6">
    <source>
        <dbReference type="ARBA" id="ARBA00022777"/>
    </source>
</evidence>
<accession>C5A2D2</accession>
<dbReference type="AlphaFoldDB" id="C5A2D2"/>
<dbReference type="Proteomes" id="UP000001488">
    <property type="component" value="Chromosome"/>
</dbReference>
<dbReference type="GeneID" id="7987172"/>
<evidence type="ECO:0000259" key="13">
    <source>
        <dbReference type="Pfam" id="PF13793"/>
    </source>
</evidence>
<evidence type="ECO:0000256" key="2">
    <source>
        <dbReference type="ARBA" id="ARBA00022679"/>
    </source>
</evidence>
<dbReference type="FunFam" id="3.40.50.2020:FF:000074">
    <property type="entry name" value="Ribose-phosphate pyrophosphokinase"/>
    <property type="match status" value="1"/>
</dbReference>
<dbReference type="InterPro" id="IPR000836">
    <property type="entry name" value="PRTase_dom"/>
</dbReference>
<dbReference type="GO" id="GO:0016301">
    <property type="term" value="F:kinase activity"/>
    <property type="evidence" value="ECO:0007669"/>
    <property type="project" value="UniProtKB-KW"/>
</dbReference>
<comment type="function">
    <text evidence="11">Involved in the biosynthesis of the central metabolite phospho-alpha-D-ribosyl-1-pyrophosphate (PRPP) via the transfer of pyrophosphoryl group from ATP to 1-hydroxyl of ribose-5-phosphate (Rib-5-P).</text>
</comment>
<dbReference type="CDD" id="cd06223">
    <property type="entry name" value="PRTases_typeI"/>
    <property type="match status" value="1"/>
</dbReference>
<dbReference type="PANTHER" id="PTHR10210">
    <property type="entry name" value="RIBOSE-PHOSPHATE DIPHOSPHOKINASE FAMILY MEMBER"/>
    <property type="match status" value="1"/>
</dbReference>
<dbReference type="GO" id="GO:0000287">
    <property type="term" value="F:magnesium ion binding"/>
    <property type="evidence" value="ECO:0007669"/>
    <property type="project" value="UniProtKB-UniRule"/>
</dbReference>
<comment type="pathway">
    <text evidence="11">Metabolic intermediate biosynthesis; 5-phospho-alpha-D-ribose 1-diphosphate biosynthesis; 5-phospho-alpha-D-ribose 1-diphosphate from D-ribose 5-phosphate (route I): step 1/1.</text>
</comment>
<dbReference type="InterPro" id="IPR037514">
    <property type="entry name" value="Rib-P_diPkinase_arc"/>
</dbReference>
<feature type="domain" description="Phosphoribosyltransferase" evidence="12">
    <location>
        <begin position="140"/>
        <end position="239"/>
    </location>
</feature>
<feature type="binding site" evidence="11">
    <location>
        <position position="122"/>
    </location>
    <ligand>
        <name>Mg(2+)</name>
        <dbReference type="ChEBI" id="CHEBI:18420"/>
        <label>1</label>
    </ligand>
</feature>
<dbReference type="InterPro" id="IPR029057">
    <property type="entry name" value="PRTase-like"/>
</dbReference>
<feature type="binding site" evidence="11">
    <location>
        <position position="209"/>
    </location>
    <ligand>
        <name>D-ribose 5-phosphate</name>
        <dbReference type="ChEBI" id="CHEBI:78346"/>
    </ligand>
</feature>
<dbReference type="HOGENOM" id="CLU_033546_2_2_2"/>
<feature type="binding site" evidence="11">
    <location>
        <position position="160"/>
    </location>
    <ligand>
        <name>Mg(2+)</name>
        <dbReference type="ChEBI" id="CHEBI:18420"/>
        <label>2</label>
    </ligand>
</feature>
<keyword evidence="5 11" id="KW-0547">Nucleotide-binding</keyword>
<dbReference type="GO" id="GO:0002189">
    <property type="term" value="C:ribose phosphate diphosphokinase complex"/>
    <property type="evidence" value="ECO:0007669"/>
    <property type="project" value="TreeGrafter"/>
</dbReference>
<comment type="cofactor">
    <cofactor evidence="11">
        <name>Mg(2+)</name>
        <dbReference type="ChEBI" id="CHEBI:18420"/>
    </cofactor>
    <text evidence="11">Binds 2 Mg(2+) ions per subunit.</text>
</comment>
<dbReference type="InterPro" id="IPR005946">
    <property type="entry name" value="Rib-P_diPkinase"/>
</dbReference>
<dbReference type="SMART" id="SM01400">
    <property type="entry name" value="Pribosyltran_N"/>
    <property type="match status" value="1"/>
</dbReference>
<dbReference type="OrthoDB" id="371997at2157"/>
<dbReference type="Gene3D" id="3.40.50.2020">
    <property type="match status" value="2"/>
</dbReference>
<dbReference type="Pfam" id="PF00156">
    <property type="entry name" value="Pribosyltran"/>
    <property type="match status" value="1"/>
</dbReference>
<dbReference type="GO" id="GO:0005524">
    <property type="term" value="F:ATP binding"/>
    <property type="evidence" value="ECO:0007669"/>
    <property type="project" value="UniProtKB-KW"/>
</dbReference>
<organism evidence="14 15">
    <name type="scientific">Thermococcus gammatolerans (strain DSM 15229 / JCM 11827 / EJ3)</name>
    <dbReference type="NCBI Taxonomy" id="593117"/>
    <lineage>
        <taxon>Archaea</taxon>
        <taxon>Methanobacteriati</taxon>
        <taxon>Methanobacteriota</taxon>
        <taxon>Thermococci</taxon>
        <taxon>Thermococcales</taxon>
        <taxon>Thermococcaceae</taxon>
        <taxon>Thermococcus</taxon>
    </lineage>
</organism>
<evidence type="ECO:0000256" key="8">
    <source>
        <dbReference type="ARBA" id="ARBA00022842"/>
    </source>
</evidence>
<dbReference type="NCBIfam" id="NF002095">
    <property type="entry name" value="PRK00934.1"/>
    <property type="match status" value="1"/>
</dbReference>
<name>C5A2D2_THEGJ</name>
<dbReference type="EMBL" id="CP001398">
    <property type="protein sequence ID" value="ACS34551.1"/>
    <property type="molecule type" value="Genomic_DNA"/>
</dbReference>
<dbReference type="GO" id="GO:0004749">
    <property type="term" value="F:ribose phosphate diphosphokinase activity"/>
    <property type="evidence" value="ECO:0007669"/>
    <property type="project" value="UniProtKB-UniRule"/>
</dbReference>
<dbReference type="eggNOG" id="arCOG00067">
    <property type="taxonomic scope" value="Archaea"/>
</dbReference>
<keyword evidence="2 11" id="KW-0808">Transferase</keyword>
<keyword evidence="15" id="KW-1185">Reference proteome</keyword>
<feature type="active site" evidence="11">
    <location>
        <position position="183"/>
    </location>
</feature>
<dbReference type="NCBIfam" id="TIGR01251">
    <property type="entry name" value="ribP_PPkin"/>
    <property type="match status" value="1"/>
</dbReference>
<evidence type="ECO:0000256" key="10">
    <source>
        <dbReference type="ARBA" id="ARBA00061433"/>
    </source>
</evidence>
<dbReference type="Pfam" id="PF13793">
    <property type="entry name" value="Pribosyltran_N"/>
    <property type="match status" value="1"/>
</dbReference>
<dbReference type="HAMAP" id="MF_00583_A">
    <property type="entry name" value="RibP_PPkinase_A"/>
    <property type="match status" value="1"/>
</dbReference>
<dbReference type="SUPFAM" id="SSF53271">
    <property type="entry name" value="PRTase-like"/>
    <property type="match status" value="1"/>
</dbReference>
<comment type="similarity">
    <text evidence="10 11">Belongs to the ribose-phosphate pyrophosphokinase family. Class III (archaeal) subfamily.</text>
</comment>
<keyword evidence="4 11" id="KW-0545">Nucleotide biosynthesis</keyword>
<evidence type="ECO:0000256" key="4">
    <source>
        <dbReference type="ARBA" id="ARBA00022727"/>
    </source>
</evidence>
<feature type="binding site" evidence="11">
    <location>
        <begin position="89"/>
        <end position="90"/>
    </location>
    <ligand>
        <name>ATP</name>
        <dbReference type="ChEBI" id="CHEBI:30616"/>
    </ligand>
</feature>
<comment type="catalytic activity">
    <reaction evidence="9 11">
        <text>D-ribose 5-phosphate + ATP = 5-phospho-alpha-D-ribose 1-diphosphate + AMP + H(+)</text>
        <dbReference type="Rhea" id="RHEA:15609"/>
        <dbReference type="ChEBI" id="CHEBI:15378"/>
        <dbReference type="ChEBI" id="CHEBI:30616"/>
        <dbReference type="ChEBI" id="CHEBI:58017"/>
        <dbReference type="ChEBI" id="CHEBI:78346"/>
        <dbReference type="ChEBI" id="CHEBI:456215"/>
        <dbReference type="EC" id="2.7.6.1"/>
    </reaction>
</comment>
<dbReference type="STRING" id="593117.TGAM_2049"/>
<evidence type="ECO:0000256" key="3">
    <source>
        <dbReference type="ARBA" id="ARBA00022723"/>
    </source>
</evidence>
<dbReference type="KEGG" id="tga:TGAM_2049"/>
<dbReference type="PaxDb" id="593117-TGAM_2049"/>
<proteinExistence type="inferred from homology"/>
<feature type="binding site" evidence="11">
    <location>
        <position position="185"/>
    </location>
    <ligand>
        <name>D-ribose 5-phosphate</name>
        <dbReference type="ChEBI" id="CHEBI:78346"/>
    </ligand>
</feature>
<dbReference type="RefSeq" id="WP_015859654.1">
    <property type="nucleotide sequence ID" value="NC_012804.1"/>
</dbReference>
<evidence type="ECO:0000256" key="1">
    <source>
        <dbReference type="ARBA" id="ARBA00022490"/>
    </source>
</evidence>
<evidence type="ECO:0000313" key="15">
    <source>
        <dbReference type="Proteomes" id="UP000001488"/>
    </source>
</evidence>
<keyword evidence="6 11" id="KW-0418">Kinase</keyword>
<evidence type="ECO:0000256" key="5">
    <source>
        <dbReference type="ARBA" id="ARBA00022741"/>
    </source>
</evidence>
<gene>
    <name evidence="11 14" type="primary">prs</name>
    <name evidence="14" type="ordered locus">TGAM_2049</name>
</gene>
<keyword evidence="1 11" id="KW-0963">Cytoplasm</keyword>
<dbReference type="GO" id="GO:0005737">
    <property type="term" value="C:cytoplasm"/>
    <property type="evidence" value="ECO:0007669"/>
    <property type="project" value="UniProtKB-SubCell"/>
</dbReference>
<keyword evidence="7 11" id="KW-0067">ATP-binding</keyword>
<reference evidence="14 15" key="1">
    <citation type="journal article" date="2007" name="Genome Biol.">
        <title>Genome analysis and genome-wide proteomics of Thermococcus gammatolerans, the most radioresistant organism known amongst the Archaea.</title>
        <authorList>
            <person name="Zivanovic Y."/>
            <person name="Armengaud J."/>
            <person name="Lagorce A."/>
            <person name="Leplat C."/>
            <person name="Guerin P."/>
            <person name="Dutertre M."/>
            <person name="Anthouard V."/>
            <person name="Forterre P."/>
            <person name="Wincker P."/>
            <person name="Confalonieri F."/>
        </authorList>
    </citation>
    <scope>NUCLEOTIDE SEQUENCE [LARGE SCALE GENOMIC DNA]</scope>
    <source>
        <strain evidence="15">DSM 15229 / JCM 11827 / EJ3</strain>
    </source>
</reference>
<dbReference type="GO" id="GO:0006164">
    <property type="term" value="P:purine nucleotide biosynthetic process"/>
    <property type="evidence" value="ECO:0007669"/>
    <property type="project" value="TreeGrafter"/>
</dbReference>
<evidence type="ECO:0000256" key="11">
    <source>
        <dbReference type="HAMAP-Rule" id="MF_00583"/>
    </source>
</evidence>
<keyword evidence="3 11" id="KW-0479">Metal-binding</keyword>
<comment type="subcellular location">
    <subcellularLocation>
        <location evidence="11">Cytoplasm</location>
    </subcellularLocation>
</comment>
<evidence type="ECO:0000313" key="14">
    <source>
        <dbReference type="EMBL" id="ACS34551.1"/>
    </source>
</evidence>
<dbReference type="GO" id="GO:0006015">
    <property type="term" value="P:5-phosphoribose 1-diphosphate biosynthetic process"/>
    <property type="evidence" value="ECO:0007669"/>
    <property type="project" value="UniProtKB-UniRule"/>
</dbReference>
<dbReference type="PATRIC" id="fig|593117.10.peg.2060"/>
<feature type="binding site" evidence="11">
    <location>
        <begin position="213"/>
        <end position="217"/>
    </location>
    <ligand>
        <name>D-ribose 5-phosphate</name>
        <dbReference type="ChEBI" id="CHEBI:78346"/>
    </ligand>
</feature>
<feature type="domain" description="Ribose-phosphate pyrophosphokinase N-terminal" evidence="13">
    <location>
        <begin position="16"/>
        <end position="109"/>
    </location>
</feature>
<evidence type="ECO:0000256" key="7">
    <source>
        <dbReference type="ARBA" id="ARBA00022840"/>
    </source>
</evidence>
<dbReference type="UniPathway" id="UPA00087">
    <property type="reaction ID" value="UER00172"/>
</dbReference>
<keyword evidence="8 11" id="KW-0460">Magnesium</keyword>
<protein>
    <recommendedName>
        <fullName evidence="11">Ribose-phosphate pyrophosphokinase</fullName>
        <shortName evidence="11">RPPK</shortName>
        <ecNumber evidence="11">2.7.6.1</ecNumber>
    </recommendedName>
    <alternativeName>
        <fullName evidence="11">5-phospho-D-ribosyl alpha-1-diphosphate synthase</fullName>
    </alternativeName>
    <alternativeName>
        <fullName evidence="11">Phosphoribosyl diphosphate synthase</fullName>
    </alternativeName>
    <alternativeName>
        <fullName evidence="11">Phosphoribosyl pyrophosphate synthase</fullName>
        <shortName evidence="11">P-Rib-PP synthase</shortName>
        <shortName evidence="11">PRPP synthase</shortName>
        <shortName evidence="11">PRPPase</shortName>
    </alternativeName>
</protein>
<dbReference type="EC" id="2.7.6.1" evidence="11"/>
<sequence length="279" mass="30979">MFVIGSGGKHLEDELRELGGEVIEIELRKFPDGEKYVRVLGFGREATVISSTFAPQDEKILELLLIGDALREKGFEKLRAVVPYFAYSRQDRVTKEGEPISVRAVMRALGLYYDELYIFDLHNPETIKYFPGKGINVSPARIIADYFREKLGEGIVLAPDRGALGRARAVAMELGLEYSHFEKRRISPTEVEIRPVDIDVRGKNVLIVDDIISTGGTMVKAARILRKLGAEKIFVGVTHGVFAEGAVERVSKAVDELAVTNTIPTPVSKISIVPEILRL</sequence>